<keyword evidence="7" id="KW-1185">Reference proteome</keyword>
<evidence type="ECO:0000259" key="4">
    <source>
        <dbReference type="Pfam" id="PF03221"/>
    </source>
</evidence>
<evidence type="ECO:0000256" key="2">
    <source>
        <dbReference type="ARBA" id="ARBA00023125"/>
    </source>
</evidence>
<reference evidence="6 7" key="1">
    <citation type="submission" date="2020-11" db="EMBL/GenBank/DDBJ databases">
        <authorList>
            <person name="Wallbank WR R."/>
            <person name="Pardo Diaz C."/>
            <person name="Kozak K."/>
            <person name="Martin S."/>
            <person name="Jiggins C."/>
            <person name="Moest M."/>
            <person name="Warren A I."/>
            <person name="Generalovic N T."/>
            <person name="Byers J.R.P. K."/>
            <person name="Montejo-Kovacevich G."/>
            <person name="Yen C E."/>
        </authorList>
    </citation>
    <scope>NUCLEOTIDE SEQUENCE [LARGE SCALE GENOMIC DNA]</scope>
</reference>
<evidence type="ECO:0000313" key="7">
    <source>
        <dbReference type="Proteomes" id="UP000594454"/>
    </source>
</evidence>
<evidence type="ECO:0000259" key="5">
    <source>
        <dbReference type="Pfam" id="PF04218"/>
    </source>
</evidence>
<comment type="subcellular location">
    <subcellularLocation>
        <location evidence="1">Nucleus</location>
    </subcellularLocation>
</comment>
<dbReference type="InterPro" id="IPR006600">
    <property type="entry name" value="HTH_CenpB_DNA-bd_dom"/>
</dbReference>
<feature type="domain" description="HTH CENPB-type" evidence="4">
    <location>
        <begin position="84"/>
        <end position="121"/>
    </location>
</feature>
<feature type="domain" description="HTH psq-type" evidence="5">
    <location>
        <begin position="24"/>
        <end position="64"/>
    </location>
</feature>
<dbReference type="InterPro" id="IPR007889">
    <property type="entry name" value="HTH_Psq"/>
</dbReference>
<dbReference type="AlphaFoldDB" id="A0A7R8V060"/>
<dbReference type="GO" id="GO:0005634">
    <property type="term" value="C:nucleus"/>
    <property type="evidence" value="ECO:0007669"/>
    <property type="project" value="UniProtKB-SubCell"/>
</dbReference>
<dbReference type="Proteomes" id="UP000594454">
    <property type="component" value="Chromosome 5"/>
</dbReference>
<dbReference type="SUPFAM" id="SSF46689">
    <property type="entry name" value="Homeodomain-like"/>
    <property type="match status" value="2"/>
</dbReference>
<accession>A0A7R8V060</accession>
<sequence>MPPKQDRNSKMKKRVRKTIRKEVKSMILKLKGRGCSASSIGRELNLSHTTVQTILKDNEKLLKALPSTSLNSTIIRKTNALICEMEKLLYTWIPNQTQRWVPLSLAIIQNKALSIINTLQNKRGENNSEETTFFYQSRMVHEL</sequence>
<keyword evidence="3" id="KW-0539">Nucleus</keyword>
<evidence type="ECO:0000256" key="3">
    <source>
        <dbReference type="ARBA" id="ARBA00023242"/>
    </source>
</evidence>
<dbReference type="Pfam" id="PF03221">
    <property type="entry name" value="HTH_Tnp_Tc5"/>
    <property type="match status" value="1"/>
</dbReference>
<proteinExistence type="predicted"/>
<dbReference type="GO" id="GO:0003677">
    <property type="term" value="F:DNA binding"/>
    <property type="evidence" value="ECO:0007669"/>
    <property type="project" value="UniProtKB-KW"/>
</dbReference>
<dbReference type="Pfam" id="PF04218">
    <property type="entry name" value="CENP-B_N"/>
    <property type="match status" value="1"/>
</dbReference>
<protein>
    <recommendedName>
        <fullName evidence="8">HTH psq-type domain-containing protein</fullName>
    </recommendedName>
</protein>
<dbReference type="InterPro" id="IPR009057">
    <property type="entry name" value="Homeodomain-like_sf"/>
</dbReference>
<dbReference type="EMBL" id="LR899013">
    <property type="protein sequence ID" value="CAD7090278.1"/>
    <property type="molecule type" value="Genomic_DNA"/>
</dbReference>
<evidence type="ECO:0008006" key="8">
    <source>
        <dbReference type="Google" id="ProtNLM"/>
    </source>
</evidence>
<dbReference type="InParanoid" id="A0A7R8V060"/>
<evidence type="ECO:0000313" key="6">
    <source>
        <dbReference type="EMBL" id="CAD7090278.1"/>
    </source>
</evidence>
<keyword evidence="2" id="KW-0238">DNA-binding</keyword>
<organism evidence="6 7">
    <name type="scientific">Hermetia illucens</name>
    <name type="common">Black soldier fly</name>
    <dbReference type="NCBI Taxonomy" id="343691"/>
    <lineage>
        <taxon>Eukaryota</taxon>
        <taxon>Metazoa</taxon>
        <taxon>Ecdysozoa</taxon>
        <taxon>Arthropoda</taxon>
        <taxon>Hexapoda</taxon>
        <taxon>Insecta</taxon>
        <taxon>Pterygota</taxon>
        <taxon>Neoptera</taxon>
        <taxon>Endopterygota</taxon>
        <taxon>Diptera</taxon>
        <taxon>Brachycera</taxon>
        <taxon>Stratiomyomorpha</taxon>
        <taxon>Stratiomyidae</taxon>
        <taxon>Hermetiinae</taxon>
        <taxon>Hermetia</taxon>
    </lineage>
</organism>
<gene>
    <name evidence="6" type="ORF">HERILL_LOCUS12772</name>
</gene>
<name>A0A7R8V060_HERIL</name>
<dbReference type="Gene3D" id="1.10.10.60">
    <property type="entry name" value="Homeodomain-like"/>
    <property type="match status" value="2"/>
</dbReference>
<evidence type="ECO:0000256" key="1">
    <source>
        <dbReference type="ARBA" id="ARBA00004123"/>
    </source>
</evidence>